<dbReference type="RefSeq" id="WP_096429611.1">
    <property type="nucleotide sequence ID" value="NZ_AP018042.1"/>
</dbReference>
<reference evidence="6" key="2">
    <citation type="journal article" date="2020" name="Antonie Van Leeuwenhoek">
        <title>Labilibaculum antarcticum sp. nov., a novel facultative anaerobic, psychrotorelant bacterium isolated from marine sediment of Antarctica.</title>
        <authorList>
            <person name="Watanabe M."/>
            <person name="Kojima H."/>
            <person name="Fukui M."/>
        </authorList>
    </citation>
    <scope>NUCLEOTIDE SEQUENCE [LARGE SCALE GENOMIC DNA]</scope>
    <source>
        <strain evidence="6">SPP2</strain>
    </source>
</reference>
<protein>
    <submittedName>
        <fullName evidence="5">ATPase</fullName>
    </submittedName>
</protein>
<dbReference type="SMART" id="SM00382">
    <property type="entry name" value="AAA"/>
    <property type="match status" value="1"/>
</dbReference>
<keyword evidence="6" id="KW-1185">Reference proteome</keyword>
<dbReference type="OrthoDB" id="7438987at2"/>
<keyword evidence="3" id="KW-0067">ATP-binding</keyword>
<reference evidence="5 6" key="1">
    <citation type="journal article" date="2018" name="Mar. Genomics">
        <title>Complete genome sequence of Marinifilaceae bacterium strain SPP2, isolated from the Antarctic marine sediment.</title>
        <authorList>
            <person name="Watanabe M."/>
            <person name="Kojima H."/>
            <person name="Fukui M."/>
        </authorList>
    </citation>
    <scope>NUCLEOTIDE SEQUENCE [LARGE SCALE GENOMIC DNA]</scope>
    <source>
        <strain evidence="5 6">SPP2</strain>
    </source>
</reference>
<evidence type="ECO:0000313" key="5">
    <source>
        <dbReference type="EMBL" id="BAX80769.1"/>
    </source>
</evidence>
<gene>
    <name evidence="5" type="ORF">ALGA_2447</name>
</gene>
<dbReference type="KEGG" id="mbas:ALGA_2447"/>
<dbReference type="InterPro" id="IPR027417">
    <property type="entry name" value="P-loop_NTPase"/>
</dbReference>
<keyword evidence="2" id="KW-0547">Nucleotide-binding</keyword>
<organism evidence="5 6">
    <name type="scientific">Labilibaculum antarcticum</name>
    <dbReference type="NCBI Taxonomy" id="1717717"/>
    <lineage>
        <taxon>Bacteria</taxon>
        <taxon>Pseudomonadati</taxon>
        <taxon>Bacteroidota</taxon>
        <taxon>Bacteroidia</taxon>
        <taxon>Marinilabiliales</taxon>
        <taxon>Marinifilaceae</taxon>
        <taxon>Labilibaculum</taxon>
    </lineage>
</organism>
<dbReference type="GO" id="GO:0016887">
    <property type="term" value="F:ATP hydrolysis activity"/>
    <property type="evidence" value="ECO:0007669"/>
    <property type="project" value="InterPro"/>
</dbReference>
<proteinExistence type="inferred from homology"/>
<dbReference type="EMBL" id="AP018042">
    <property type="protein sequence ID" value="BAX80769.1"/>
    <property type="molecule type" value="Genomic_DNA"/>
</dbReference>
<comment type="similarity">
    <text evidence="1">Belongs to the AAA ATPase family.</text>
</comment>
<dbReference type="Proteomes" id="UP000218267">
    <property type="component" value="Chromosome"/>
</dbReference>
<dbReference type="CDD" id="cd19481">
    <property type="entry name" value="RecA-like_protease"/>
    <property type="match status" value="1"/>
</dbReference>
<dbReference type="GO" id="GO:0005524">
    <property type="term" value="F:ATP binding"/>
    <property type="evidence" value="ECO:0007669"/>
    <property type="project" value="UniProtKB-KW"/>
</dbReference>
<evidence type="ECO:0000256" key="2">
    <source>
        <dbReference type="ARBA" id="ARBA00022741"/>
    </source>
</evidence>
<dbReference type="PANTHER" id="PTHR23073">
    <property type="entry name" value="26S PROTEASOME REGULATORY SUBUNIT"/>
    <property type="match status" value="1"/>
</dbReference>
<sequence>MNHLFVPNVGRVDFQDIVFDEKLSIQIQQFLREYEHFEILTKFGLPVVNKLLLFGKSGCGKTMTAKAIANKLGKKLKTINLGNIVSSKLGETSRNIAAAFKMVETQEAVLFFDEFDSLGKERNYDNTDSSEMKRVVNSMIQLIDSLPRNSIFIAATNQIGLIDEALIRRFELKLEFYNPSQNYLDQLYDQLISKYPKEYQKVSRIYDISFAEAETIVLQEVKGNIIQSELLKKAQILQADKLTGICDN</sequence>
<name>A0A1Y1CK60_9BACT</name>
<dbReference type="SUPFAM" id="SSF52540">
    <property type="entry name" value="P-loop containing nucleoside triphosphate hydrolases"/>
    <property type="match status" value="1"/>
</dbReference>
<evidence type="ECO:0000256" key="1">
    <source>
        <dbReference type="ARBA" id="ARBA00006914"/>
    </source>
</evidence>
<accession>A0A1Y1CK60</accession>
<dbReference type="InterPro" id="IPR003959">
    <property type="entry name" value="ATPase_AAA_core"/>
</dbReference>
<dbReference type="AlphaFoldDB" id="A0A1Y1CK60"/>
<evidence type="ECO:0000313" key="6">
    <source>
        <dbReference type="Proteomes" id="UP000218267"/>
    </source>
</evidence>
<dbReference type="InterPro" id="IPR003593">
    <property type="entry name" value="AAA+_ATPase"/>
</dbReference>
<dbReference type="Gene3D" id="3.40.50.300">
    <property type="entry name" value="P-loop containing nucleotide triphosphate hydrolases"/>
    <property type="match status" value="1"/>
</dbReference>
<evidence type="ECO:0000259" key="4">
    <source>
        <dbReference type="SMART" id="SM00382"/>
    </source>
</evidence>
<feature type="domain" description="AAA+ ATPase" evidence="4">
    <location>
        <begin position="47"/>
        <end position="180"/>
    </location>
</feature>
<evidence type="ECO:0000256" key="3">
    <source>
        <dbReference type="ARBA" id="ARBA00022840"/>
    </source>
</evidence>
<dbReference type="InterPro" id="IPR050221">
    <property type="entry name" value="26S_Proteasome_ATPase"/>
</dbReference>
<dbReference type="Pfam" id="PF00004">
    <property type="entry name" value="AAA"/>
    <property type="match status" value="1"/>
</dbReference>